<comment type="caution">
    <text evidence="2">The sequence shown here is derived from an EMBL/GenBank/DDBJ whole genome shotgun (WGS) entry which is preliminary data.</text>
</comment>
<reference evidence="2" key="1">
    <citation type="journal article" date="2023" name="Mol. Phylogenet. Evol.">
        <title>Genome-scale phylogeny and comparative genomics of the fungal order Sordariales.</title>
        <authorList>
            <person name="Hensen N."/>
            <person name="Bonometti L."/>
            <person name="Westerberg I."/>
            <person name="Brannstrom I.O."/>
            <person name="Guillou S."/>
            <person name="Cros-Aarteil S."/>
            <person name="Calhoun S."/>
            <person name="Haridas S."/>
            <person name="Kuo A."/>
            <person name="Mondo S."/>
            <person name="Pangilinan J."/>
            <person name="Riley R."/>
            <person name="LaButti K."/>
            <person name="Andreopoulos B."/>
            <person name="Lipzen A."/>
            <person name="Chen C."/>
            <person name="Yan M."/>
            <person name="Daum C."/>
            <person name="Ng V."/>
            <person name="Clum A."/>
            <person name="Steindorff A."/>
            <person name="Ohm R.A."/>
            <person name="Martin F."/>
            <person name="Silar P."/>
            <person name="Natvig D.O."/>
            <person name="Lalanne C."/>
            <person name="Gautier V."/>
            <person name="Ament-Velasquez S.L."/>
            <person name="Kruys A."/>
            <person name="Hutchinson M.I."/>
            <person name="Powell A.J."/>
            <person name="Barry K."/>
            <person name="Miller A.N."/>
            <person name="Grigoriev I.V."/>
            <person name="Debuchy R."/>
            <person name="Gladieux P."/>
            <person name="Hiltunen Thoren M."/>
            <person name="Johannesson H."/>
        </authorList>
    </citation>
    <scope>NUCLEOTIDE SEQUENCE</scope>
    <source>
        <strain evidence="2">CBS 990.96</strain>
    </source>
</reference>
<organism evidence="2 3">
    <name type="scientific">Podospora fimiseda</name>
    <dbReference type="NCBI Taxonomy" id="252190"/>
    <lineage>
        <taxon>Eukaryota</taxon>
        <taxon>Fungi</taxon>
        <taxon>Dikarya</taxon>
        <taxon>Ascomycota</taxon>
        <taxon>Pezizomycotina</taxon>
        <taxon>Sordariomycetes</taxon>
        <taxon>Sordariomycetidae</taxon>
        <taxon>Sordariales</taxon>
        <taxon>Podosporaceae</taxon>
        <taxon>Podospora</taxon>
    </lineage>
</organism>
<protein>
    <submittedName>
        <fullName evidence="2">Uncharacterized protein</fullName>
    </submittedName>
</protein>
<proteinExistence type="predicted"/>
<keyword evidence="1" id="KW-0812">Transmembrane</keyword>
<keyword evidence="1" id="KW-0472">Membrane</keyword>
<dbReference type="InterPro" id="IPR021514">
    <property type="entry name" value="DUF3176"/>
</dbReference>
<feature type="transmembrane region" description="Helical" evidence="1">
    <location>
        <begin position="54"/>
        <end position="79"/>
    </location>
</feature>
<keyword evidence="1" id="KW-1133">Transmembrane helix</keyword>
<evidence type="ECO:0000313" key="2">
    <source>
        <dbReference type="EMBL" id="KAK4221574.1"/>
    </source>
</evidence>
<evidence type="ECO:0000313" key="3">
    <source>
        <dbReference type="Proteomes" id="UP001301958"/>
    </source>
</evidence>
<gene>
    <name evidence="2" type="ORF">QBC38DRAFT_504783</name>
</gene>
<keyword evidence="3" id="KW-1185">Reference proteome</keyword>
<reference evidence="2" key="2">
    <citation type="submission" date="2023-05" db="EMBL/GenBank/DDBJ databases">
        <authorList>
            <consortium name="Lawrence Berkeley National Laboratory"/>
            <person name="Steindorff A."/>
            <person name="Hensen N."/>
            <person name="Bonometti L."/>
            <person name="Westerberg I."/>
            <person name="Brannstrom I.O."/>
            <person name="Guillou S."/>
            <person name="Cros-Aarteil S."/>
            <person name="Calhoun S."/>
            <person name="Haridas S."/>
            <person name="Kuo A."/>
            <person name="Mondo S."/>
            <person name="Pangilinan J."/>
            <person name="Riley R."/>
            <person name="Labutti K."/>
            <person name="Andreopoulos B."/>
            <person name="Lipzen A."/>
            <person name="Chen C."/>
            <person name="Yanf M."/>
            <person name="Daum C."/>
            <person name="Ng V."/>
            <person name="Clum A."/>
            <person name="Ohm R."/>
            <person name="Martin F."/>
            <person name="Silar P."/>
            <person name="Natvig D."/>
            <person name="Lalanne C."/>
            <person name="Gautier V."/>
            <person name="Ament-Velasquez S.L."/>
            <person name="Kruys A."/>
            <person name="Hutchinson M.I."/>
            <person name="Powell A.J."/>
            <person name="Barry K."/>
            <person name="Miller A.N."/>
            <person name="Grigoriev I.V."/>
            <person name="Debuchy R."/>
            <person name="Gladieux P."/>
            <person name="Thoren M.H."/>
            <person name="Johannesson H."/>
        </authorList>
    </citation>
    <scope>NUCLEOTIDE SEQUENCE</scope>
    <source>
        <strain evidence="2">CBS 990.96</strain>
    </source>
</reference>
<dbReference type="Pfam" id="PF11374">
    <property type="entry name" value="DUF3176"/>
    <property type="match status" value="1"/>
</dbReference>
<dbReference type="PANTHER" id="PTHR35394:SF5">
    <property type="entry name" value="DUF3176 DOMAIN-CONTAINING PROTEIN"/>
    <property type="match status" value="1"/>
</dbReference>
<sequence length="543" mass="59774">METLHQSQPFELEVNAHSPRHIDSIETLVAPQPKPPTPASIDGNGLPVKPLWRIWILDILCITAGLAAFITIIVVLALFNQKQLPNWPLKISLNTLLAFLAIVAKAAFMVPVSPAISQTQWSWFSRERPLHNFHLLDQASRGPLGSIKLALRDRHKHFVTLGAILTVVSVVTSPVTQLTISYPVRQAQHHGEAHVTGLRQLVHTIDDAAFASSNGVVQSMMPNDKNGSIVPTIPPSAVCSTGNCTFDEYSSLGVCTKMANVSLHLLVESFDIPDKEHMALLNMTLVGEIPCRMAAVMGILNGRQTYAFGDEPNLIQARLGSFVLVYTATSIQNETARAVILNNSDPLDKTIVDVFRDIYHEAVEVIFYMCVQTFRTVVDRGSERTEMVSSLVEPVNGKDSPGAYLYRNCDFILQPRAGNGYMCHEEGKDWGKALTQESYVDITWGWITFLGVELLLAGVFLALTITTQIRTRRSSDTISAGIMFQNYKDVAMAPLLALSSECRIAAGGGLGPRDKMEKTAKRLLVKFEGNEVVVARTLEKKDV</sequence>
<name>A0AAN7BF43_9PEZI</name>
<dbReference type="EMBL" id="MU865534">
    <property type="protein sequence ID" value="KAK4221574.1"/>
    <property type="molecule type" value="Genomic_DNA"/>
</dbReference>
<dbReference type="PANTHER" id="PTHR35394">
    <property type="entry name" value="DUF3176 DOMAIN-CONTAINING PROTEIN"/>
    <property type="match status" value="1"/>
</dbReference>
<feature type="transmembrane region" description="Helical" evidence="1">
    <location>
        <begin position="91"/>
        <end position="110"/>
    </location>
</feature>
<feature type="transmembrane region" description="Helical" evidence="1">
    <location>
        <begin position="444"/>
        <end position="465"/>
    </location>
</feature>
<evidence type="ECO:0000256" key="1">
    <source>
        <dbReference type="SAM" id="Phobius"/>
    </source>
</evidence>
<dbReference type="AlphaFoldDB" id="A0AAN7BF43"/>
<accession>A0AAN7BF43</accession>
<dbReference type="Proteomes" id="UP001301958">
    <property type="component" value="Unassembled WGS sequence"/>
</dbReference>